<organism evidence="3 4">
    <name type="scientific">Clydaea vesicula</name>
    <dbReference type="NCBI Taxonomy" id="447962"/>
    <lineage>
        <taxon>Eukaryota</taxon>
        <taxon>Fungi</taxon>
        <taxon>Fungi incertae sedis</taxon>
        <taxon>Chytridiomycota</taxon>
        <taxon>Chytridiomycota incertae sedis</taxon>
        <taxon>Chytridiomycetes</taxon>
        <taxon>Lobulomycetales</taxon>
        <taxon>Lobulomycetaceae</taxon>
        <taxon>Clydaea</taxon>
    </lineage>
</organism>
<reference evidence="3" key="1">
    <citation type="submission" date="2020-05" db="EMBL/GenBank/DDBJ databases">
        <title>Phylogenomic resolution of chytrid fungi.</title>
        <authorList>
            <person name="Stajich J.E."/>
            <person name="Amses K."/>
            <person name="Simmons R."/>
            <person name="Seto K."/>
            <person name="Myers J."/>
            <person name="Bonds A."/>
            <person name="Quandt C.A."/>
            <person name="Barry K."/>
            <person name="Liu P."/>
            <person name="Grigoriev I."/>
            <person name="Longcore J.E."/>
            <person name="James T.Y."/>
        </authorList>
    </citation>
    <scope>NUCLEOTIDE SEQUENCE</scope>
    <source>
        <strain evidence="3">JEL0476</strain>
    </source>
</reference>
<dbReference type="Proteomes" id="UP001211065">
    <property type="component" value="Unassembled WGS sequence"/>
</dbReference>
<dbReference type="Pfam" id="PF00027">
    <property type="entry name" value="cNMP_binding"/>
    <property type="match status" value="1"/>
</dbReference>
<dbReference type="InterPro" id="IPR036513">
    <property type="entry name" value="STAS_dom_sf"/>
</dbReference>
<dbReference type="PANTHER" id="PTHR43310">
    <property type="entry name" value="SULFATE TRANSPORTER YBAR-RELATED"/>
    <property type="match status" value="1"/>
</dbReference>
<evidence type="ECO:0000259" key="2">
    <source>
        <dbReference type="PROSITE" id="PS50801"/>
    </source>
</evidence>
<dbReference type="Gene3D" id="2.60.120.10">
    <property type="entry name" value="Jelly Rolls"/>
    <property type="match status" value="1"/>
</dbReference>
<evidence type="ECO:0000259" key="1">
    <source>
        <dbReference type="PROSITE" id="PS50042"/>
    </source>
</evidence>
<dbReference type="InterPro" id="IPR014710">
    <property type="entry name" value="RmlC-like_jellyroll"/>
</dbReference>
<evidence type="ECO:0000313" key="3">
    <source>
        <dbReference type="EMBL" id="KAJ3200089.1"/>
    </source>
</evidence>
<dbReference type="EMBL" id="JADGJW010001973">
    <property type="protein sequence ID" value="KAJ3200089.1"/>
    <property type="molecule type" value="Genomic_DNA"/>
</dbReference>
<evidence type="ECO:0000313" key="4">
    <source>
        <dbReference type="Proteomes" id="UP001211065"/>
    </source>
</evidence>
<dbReference type="CDD" id="cd07042">
    <property type="entry name" value="STAS_SulP_like_sulfate_transporter"/>
    <property type="match status" value="1"/>
</dbReference>
<dbReference type="CDD" id="cd00038">
    <property type="entry name" value="CAP_ED"/>
    <property type="match status" value="1"/>
</dbReference>
<dbReference type="PROSITE" id="PS50042">
    <property type="entry name" value="CNMP_BINDING_3"/>
    <property type="match status" value="1"/>
</dbReference>
<evidence type="ECO:0008006" key="5">
    <source>
        <dbReference type="Google" id="ProtNLM"/>
    </source>
</evidence>
<dbReference type="InterPro" id="IPR052706">
    <property type="entry name" value="Membrane-Transporter-like"/>
</dbReference>
<proteinExistence type="predicted"/>
<gene>
    <name evidence="3" type="ORF">HK099_002824</name>
</gene>
<dbReference type="SUPFAM" id="SSF51206">
    <property type="entry name" value="cAMP-binding domain-like"/>
    <property type="match status" value="1"/>
</dbReference>
<dbReference type="SMART" id="SM00100">
    <property type="entry name" value="cNMP"/>
    <property type="match status" value="1"/>
</dbReference>
<comment type="caution">
    <text evidence="3">The sequence shown here is derived from an EMBL/GenBank/DDBJ whole genome shotgun (WGS) entry which is preliminary data.</text>
</comment>
<accession>A0AAD5TSN2</accession>
<keyword evidence="4" id="KW-1185">Reference proteome</keyword>
<dbReference type="PANTHER" id="PTHR43310:SF4">
    <property type="entry name" value="AFR304WP"/>
    <property type="match status" value="1"/>
</dbReference>
<dbReference type="PROSITE" id="PS50801">
    <property type="entry name" value="STAS"/>
    <property type="match status" value="1"/>
</dbReference>
<feature type="non-terminal residue" evidence="3">
    <location>
        <position position="341"/>
    </location>
</feature>
<feature type="non-terminal residue" evidence="3">
    <location>
        <position position="1"/>
    </location>
</feature>
<sequence>DKLVKNFKKSSEQVKVKFLILDFKEISGIDYSACETFQKIKDLLYESRIYLILSSLEGPGPVYESVKRSGILSENEEEVKLDLDIENNNSDTTNFTPCPKKVVLFSSLDEALEWSENLMLKSYYHKIKQLESLDIPKAKLSDTHLPRGESMMTPRYRQVLDAAETVLREELNTKSTIDDSVTSILIETFSAYSSSSLKNVENAESNSNIESPKNLNAEKKFLMEKNELKEIVKYFFRVEVGRSTVLWNVGDLSDSIFVIESGELELQVNDRKIFKVVETLLRGGLVGELEVFSQQPRTCRLIASVDSVLWKMSKDDFDTFSLQNPLLANRFTRMALTHDSC</sequence>
<dbReference type="InterPro" id="IPR018490">
    <property type="entry name" value="cNMP-bd_dom_sf"/>
</dbReference>
<feature type="domain" description="STAS" evidence="2">
    <location>
        <begin position="1"/>
        <end position="115"/>
    </location>
</feature>
<dbReference type="InterPro" id="IPR002645">
    <property type="entry name" value="STAS_dom"/>
</dbReference>
<dbReference type="Gene3D" id="3.30.750.24">
    <property type="entry name" value="STAS domain"/>
    <property type="match status" value="1"/>
</dbReference>
<dbReference type="InterPro" id="IPR000595">
    <property type="entry name" value="cNMP-bd_dom"/>
</dbReference>
<feature type="domain" description="Cyclic nucleotide-binding" evidence="1">
    <location>
        <begin position="223"/>
        <end position="317"/>
    </location>
</feature>
<name>A0AAD5TSN2_9FUNG</name>
<dbReference type="AlphaFoldDB" id="A0AAD5TSN2"/>
<protein>
    <recommendedName>
        <fullName evidence="5">Cyclic nucleotide-binding domain-containing protein</fullName>
    </recommendedName>
</protein>